<keyword evidence="1" id="KW-1133">Transmembrane helix</keyword>
<proteinExistence type="predicted"/>
<name>A0A3B0SRX4_9ZZZZ</name>
<organism evidence="2">
    <name type="scientific">hydrothermal vent metagenome</name>
    <dbReference type="NCBI Taxonomy" id="652676"/>
    <lineage>
        <taxon>unclassified sequences</taxon>
        <taxon>metagenomes</taxon>
        <taxon>ecological metagenomes</taxon>
    </lineage>
</organism>
<evidence type="ECO:0008006" key="3">
    <source>
        <dbReference type="Google" id="ProtNLM"/>
    </source>
</evidence>
<feature type="transmembrane region" description="Helical" evidence="1">
    <location>
        <begin position="34"/>
        <end position="52"/>
    </location>
</feature>
<dbReference type="EMBL" id="UOEC01000209">
    <property type="protein sequence ID" value="VAW03279.1"/>
    <property type="molecule type" value="Genomic_DNA"/>
</dbReference>
<reference evidence="2" key="1">
    <citation type="submission" date="2018-06" db="EMBL/GenBank/DDBJ databases">
        <authorList>
            <person name="Zhirakovskaya E."/>
        </authorList>
    </citation>
    <scope>NUCLEOTIDE SEQUENCE</scope>
</reference>
<feature type="transmembrane region" description="Helical" evidence="1">
    <location>
        <begin position="73"/>
        <end position="94"/>
    </location>
</feature>
<gene>
    <name evidence="2" type="ORF">MNBD_ALPHA08-1751</name>
</gene>
<keyword evidence="1" id="KW-0812">Transmembrane</keyword>
<dbReference type="AlphaFoldDB" id="A0A3B0SRX4"/>
<protein>
    <recommendedName>
        <fullName evidence="3">Yip1 domain-containing protein</fullName>
    </recommendedName>
</protein>
<evidence type="ECO:0000256" key="1">
    <source>
        <dbReference type="SAM" id="Phobius"/>
    </source>
</evidence>
<sequence length="185" mass="20381">MSWLTDTSRALSAATKLVLHDREGLKDFNNTLPGFWHSFTAIVLIAPVYLFISSINWTPESTGTIAGYSVARHLMALGLQWAIWPLIMVFATRWSGLGQHFTRYVIVYNWSNVLIITALSLPALLFRIGIIPVEAAAMLTGIIQLGTFYLEWYLARASLDTKGVIAAAVVLGNFVLSVGILRLVG</sequence>
<accession>A0A3B0SRX4</accession>
<evidence type="ECO:0000313" key="2">
    <source>
        <dbReference type="EMBL" id="VAW03279.1"/>
    </source>
</evidence>
<feature type="transmembrane region" description="Helical" evidence="1">
    <location>
        <begin position="164"/>
        <end position="184"/>
    </location>
</feature>
<keyword evidence="1" id="KW-0472">Membrane</keyword>
<feature type="transmembrane region" description="Helical" evidence="1">
    <location>
        <begin position="106"/>
        <end position="126"/>
    </location>
</feature>
<feature type="transmembrane region" description="Helical" evidence="1">
    <location>
        <begin position="133"/>
        <end position="152"/>
    </location>
</feature>